<organism evidence="3">
    <name type="scientific">Brugia pahangi</name>
    <name type="common">Filarial nematode worm</name>
    <dbReference type="NCBI Taxonomy" id="6280"/>
    <lineage>
        <taxon>Eukaryota</taxon>
        <taxon>Metazoa</taxon>
        <taxon>Ecdysozoa</taxon>
        <taxon>Nematoda</taxon>
        <taxon>Chromadorea</taxon>
        <taxon>Rhabditida</taxon>
        <taxon>Spirurina</taxon>
        <taxon>Spiruromorpha</taxon>
        <taxon>Filarioidea</taxon>
        <taxon>Onchocercidae</taxon>
        <taxon>Brugia</taxon>
    </lineage>
</organism>
<sequence length="78" mass="8762">MDMETLLLKRKKGLCPIVSVHDRGEESLSSSIVMDCNFNDCFWTATFCTASAAEEWTEQLYDFLSHISNNVEADGIVP</sequence>
<gene>
    <name evidence="1" type="ORF">BPAG_LOCUS2124</name>
</gene>
<dbReference type="AlphaFoldDB" id="A0A0N4T1U7"/>
<accession>A0A0N4T1U7</accession>
<dbReference type="EMBL" id="UZAD01000251">
    <property type="protein sequence ID" value="VDN83310.1"/>
    <property type="molecule type" value="Genomic_DNA"/>
</dbReference>
<name>A0A0N4T1U7_BRUPA</name>
<proteinExistence type="predicted"/>
<dbReference type="WBParaSite" id="BPAG_0000215401-mRNA-1">
    <property type="protein sequence ID" value="BPAG_0000215401-mRNA-1"/>
    <property type="gene ID" value="BPAG_0000215401"/>
</dbReference>
<dbReference type="Proteomes" id="UP000278627">
    <property type="component" value="Unassembled WGS sequence"/>
</dbReference>
<evidence type="ECO:0000313" key="3">
    <source>
        <dbReference type="WBParaSite" id="BPAG_0000215401-mRNA-1"/>
    </source>
</evidence>
<reference evidence="3" key="1">
    <citation type="submission" date="2017-02" db="UniProtKB">
        <authorList>
            <consortium name="WormBaseParasite"/>
        </authorList>
    </citation>
    <scope>IDENTIFICATION</scope>
</reference>
<reference evidence="1 2" key="2">
    <citation type="submission" date="2018-11" db="EMBL/GenBank/DDBJ databases">
        <authorList>
            <consortium name="Pathogen Informatics"/>
        </authorList>
    </citation>
    <scope>NUCLEOTIDE SEQUENCE [LARGE SCALE GENOMIC DNA]</scope>
</reference>
<keyword evidence="2" id="KW-1185">Reference proteome</keyword>
<evidence type="ECO:0000313" key="1">
    <source>
        <dbReference type="EMBL" id="VDN83310.1"/>
    </source>
</evidence>
<protein>
    <submittedName>
        <fullName evidence="3">PH domain-containing protein</fullName>
    </submittedName>
</protein>
<evidence type="ECO:0000313" key="2">
    <source>
        <dbReference type="Proteomes" id="UP000278627"/>
    </source>
</evidence>